<dbReference type="FunFam" id="3.30.565.10:FF:000003">
    <property type="entry name" value="DNA mismatch repair endonuclease MutL"/>
    <property type="match status" value="1"/>
</dbReference>
<evidence type="ECO:0000256" key="6">
    <source>
        <dbReference type="SAM" id="MobiDB-lite"/>
    </source>
</evidence>
<evidence type="ECO:0000256" key="3">
    <source>
        <dbReference type="ARBA" id="ARBA00022763"/>
    </source>
</evidence>
<dbReference type="InterPro" id="IPR014790">
    <property type="entry name" value="MutL_C"/>
</dbReference>
<dbReference type="PANTHER" id="PTHR10073:SF12">
    <property type="entry name" value="DNA MISMATCH REPAIR PROTEIN MLH1"/>
    <property type="match status" value="1"/>
</dbReference>
<dbReference type="Proteomes" id="UP000545507">
    <property type="component" value="Unassembled WGS sequence"/>
</dbReference>
<evidence type="ECO:0000313" key="10">
    <source>
        <dbReference type="Proteomes" id="UP000545507"/>
    </source>
</evidence>
<dbReference type="PROSITE" id="PS00058">
    <property type="entry name" value="DNA_MISMATCH_REPAIR_1"/>
    <property type="match status" value="1"/>
</dbReference>
<dbReference type="GO" id="GO:0032300">
    <property type="term" value="C:mismatch repair complex"/>
    <property type="evidence" value="ECO:0007669"/>
    <property type="project" value="InterPro"/>
</dbReference>
<dbReference type="Pfam" id="PF08676">
    <property type="entry name" value="MutL_C"/>
    <property type="match status" value="1"/>
</dbReference>
<dbReference type="GO" id="GO:0030983">
    <property type="term" value="F:mismatched DNA binding"/>
    <property type="evidence" value="ECO:0007669"/>
    <property type="project" value="InterPro"/>
</dbReference>
<dbReference type="SUPFAM" id="SSF54211">
    <property type="entry name" value="Ribosomal protein S5 domain 2-like"/>
    <property type="match status" value="1"/>
</dbReference>
<evidence type="ECO:0000256" key="5">
    <source>
        <dbReference type="HAMAP-Rule" id="MF_00149"/>
    </source>
</evidence>
<dbReference type="InterPro" id="IPR036890">
    <property type="entry name" value="HATPase_C_sf"/>
</dbReference>
<dbReference type="InterPro" id="IPR020667">
    <property type="entry name" value="DNA_mismatch_repair_MutL"/>
</dbReference>
<organism evidence="9 10">
    <name type="scientific">Hydrogenophaga aromaticivorans</name>
    <dbReference type="NCBI Taxonomy" id="2610898"/>
    <lineage>
        <taxon>Bacteria</taxon>
        <taxon>Pseudomonadati</taxon>
        <taxon>Pseudomonadota</taxon>
        <taxon>Betaproteobacteria</taxon>
        <taxon>Burkholderiales</taxon>
        <taxon>Comamonadaceae</taxon>
        <taxon>Hydrogenophaga</taxon>
    </lineage>
</organism>
<dbReference type="NCBIfam" id="TIGR00585">
    <property type="entry name" value="mutl"/>
    <property type="match status" value="1"/>
</dbReference>
<keyword evidence="4 5" id="KW-0234">DNA repair</keyword>
<dbReference type="SUPFAM" id="SSF55874">
    <property type="entry name" value="ATPase domain of HSP90 chaperone/DNA topoisomerase II/histidine kinase"/>
    <property type="match status" value="1"/>
</dbReference>
<keyword evidence="3 5" id="KW-0227">DNA damage</keyword>
<proteinExistence type="inferred from homology"/>
<dbReference type="Gene3D" id="3.30.230.10">
    <property type="match status" value="1"/>
</dbReference>
<dbReference type="InterPro" id="IPR014721">
    <property type="entry name" value="Ribsml_uS5_D2-typ_fold_subgr"/>
</dbReference>
<dbReference type="GO" id="GO:0016887">
    <property type="term" value="F:ATP hydrolysis activity"/>
    <property type="evidence" value="ECO:0007669"/>
    <property type="project" value="InterPro"/>
</dbReference>
<dbReference type="GO" id="GO:0140664">
    <property type="term" value="F:ATP-dependent DNA damage sensor activity"/>
    <property type="evidence" value="ECO:0007669"/>
    <property type="project" value="InterPro"/>
</dbReference>
<dbReference type="Gene3D" id="3.30.1540.20">
    <property type="entry name" value="MutL, C-terminal domain, dimerisation subdomain"/>
    <property type="match status" value="1"/>
</dbReference>
<comment type="function">
    <text evidence="5">This protein is involved in the repair of mismatches in DNA. It is required for dam-dependent methyl-directed DNA mismatch repair. May act as a 'molecular matchmaker', a protein that promotes the formation of a stable complex between two or more DNA-binding proteins in an ATP-dependent manner without itself being part of a final effector complex.</text>
</comment>
<dbReference type="NCBIfam" id="NF000949">
    <property type="entry name" value="PRK00095.1-2"/>
    <property type="match status" value="1"/>
</dbReference>
<dbReference type="PANTHER" id="PTHR10073">
    <property type="entry name" value="DNA MISMATCH REPAIR PROTEIN MLH, PMS, MUTL"/>
    <property type="match status" value="1"/>
</dbReference>
<dbReference type="Gene3D" id="3.30.565.10">
    <property type="entry name" value="Histidine kinase-like ATPase, C-terminal domain"/>
    <property type="match status" value="1"/>
</dbReference>
<feature type="region of interest" description="Disordered" evidence="6">
    <location>
        <begin position="427"/>
        <end position="467"/>
    </location>
</feature>
<dbReference type="HAMAP" id="MF_00149">
    <property type="entry name" value="DNA_mis_repair"/>
    <property type="match status" value="1"/>
</dbReference>
<dbReference type="InterPro" id="IPR020568">
    <property type="entry name" value="Ribosomal_Su5_D2-typ_SF"/>
</dbReference>
<dbReference type="GO" id="GO:0004519">
    <property type="term" value="F:endonuclease activity"/>
    <property type="evidence" value="ECO:0007669"/>
    <property type="project" value="UniProtKB-KW"/>
</dbReference>
<comment type="similarity">
    <text evidence="1 5">Belongs to the DNA mismatch repair MutL/HexB family.</text>
</comment>
<dbReference type="Pfam" id="PF01119">
    <property type="entry name" value="DNA_mis_repair"/>
    <property type="match status" value="1"/>
</dbReference>
<dbReference type="RefSeq" id="WP_177139412.1">
    <property type="nucleotide sequence ID" value="NZ_VYGV01000028.1"/>
</dbReference>
<feature type="domain" description="MutL C-terminal dimerisation" evidence="7">
    <location>
        <begin position="473"/>
        <end position="616"/>
    </location>
</feature>
<evidence type="ECO:0000256" key="2">
    <source>
        <dbReference type="ARBA" id="ARBA00021975"/>
    </source>
</evidence>
<dbReference type="GO" id="GO:0006298">
    <property type="term" value="P:mismatch repair"/>
    <property type="evidence" value="ECO:0007669"/>
    <property type="project" value="UniProtKB-UniRule"/>
</dbReference>
<evidence type="ECO:0000256" key="4">
    <source>
        <dbReference type="ARBA" id="ARBA00023204"/>
    </source>
</evidence>
<dbReference type="CDD" id="cd16926">
    <property type="entry name" value="HATPase_MutL-MLH-PMS-like"/>
    <property type="match status" value="1"/>
</dbReference>
<keyword evidence="10" id="KW-1185">Reference proteome</keyword>
<dbReference type="InterPro" id="IPR014762">
    <property type="entry name" value="DNA_mismatch_repair_CS"/>
</dbReference>
<dbReference type="EMBL" id="VYGV01000028">
    <property type="protein sequence ID" value="NWF48657.1"/>
    <property type="molecule type" value="Genomic_DNA"/>
</dbReference>
<reference evidence="9 10" key="1">
    <citation type="submission" date="2019-09" db="EMBL/GenBank/DDBJ databases">
        <title>Hydrogenophaga aromatica sp. nov., isolated from a para-xylene-degrading enrichment culture.</title>
        <authorList>
            <person name="Tancsics A."/>
            <person name="Banerjee S."/>
        </authorList>
    </citation>
    <scope>NUCLEOTIDE SEQUENCE [LARGE SCALE GENOMIC DNA]</scope>
    <source>
        <strain evidence="9 10">D2P1</strain>
    </source>
</reference>
<dbReference type="InterPro" id="IPR002099">
    <property type="entry name" value="MutL/Mlh/PMS"/>
</dbReference>
<name>A0A7Y8L0G7_9BURK</name>
<keyword evidence="9" id="KW-0540">Nuclease</keyword>
<comment type="caution">
    <text evidence="9">The sequence shown here is derived from an EMBL/GenBank/DDBJ whole genome shotgun (WGS) entry which is preliminary data.</text>
</comment>
<feature type="region of interest" description="Disordered" evidence="6">
    <location>
        <begin position="368"/>
        <end position="407"/>
    </location>
</feature>
<dbReference type="AlphaFoldDB" id="A0A7Y8L0G7"/>
<dbReference type="SMART" id="SM01340">
    <property type="entry name" value="DNA_mis_repair"/>
    <property type="match status" value="1"/>
</dbReference>
<dbReference type="InterPro" id="IPR042120">
    <property type="entry name" value="MutL_C_dimsub"/>
</dbReference>
<dbReference type="InterPro" id="IPR038973">
    <property type="entry name" value="MutL/Mlh/Pms-like"/>
</dbReference>
<evidence type="ECO:0000313" key="9">
    <source>
        <dbReference type="EMBL" id="NWF48657.1"/>
    </source>
</evidence>
<gene>
    <name evidence="5 9" type="primary">mutL</name>
    <name evidence="9" type="ORF">F3K02_25850</name>
</gene>
<feature type="compositionally biased region" description="Low complexity" evidence="6">
    <location>
        <begin position="435"/>
        <end position="450"/>
    </location>
</feature>
<dbReference type="SMART" id="SM00853">
    <property type="entry name" value="MutL_C"/>
    <property type="match status" value="1"/>
</dbReference>
<protein>
    <recommendedName>
        <fullName evidence="2 5">DNA mismatch repair protein MutL</fullName>
    </recommendedName>
</protein>
<dbReference type="CDD" id="cd03482">
    <property type="entry name" value="MutL_Trans_MutL"/>
    <property type="match status" value="1"/>
</dbReference>
<dbReference type="InterPro" id="IPR013507">
    <property type="entry name" value="DNA_mismatch_S5_2-like"/>
</dbReference>
<dbReference type="InterPro" id="IPR037198">
    <property type="entry name" value="MutL_C_sf"/>
</dbReference>
<keyword evidence="9" id="KW-0255">Endonuclease</keyword>
<dbReference type="SUPFAM" id="SSF118116">
    <property type="entry name" value="DNA mismatch repair protein MutL"/>
    <property type="match status" value="1"/>
</dbReference>
<keyword evidence="9" id="KW-0378">Hydrolase</keyword>
<evidence type="ECO:0000256" key="1">
    <source>
        <dbReference type="ARBA" id="ARBA00006082"/>
    </source>
</evidence>
<evidence type="ECO:0000259" key="7">
    <source>
        <dbReference type="SMART" id="SM00853"/>
    </source>
</evidence>
<evidence type="ECO:0000259" key="8">
    <source>
        <dbReference type="SMART" id="SM01340"/>
    </source>
</evidence>
<dbReference type="InterPro" id="IPR042121">
    <property type="entry name" value="MutL_C_regsub"/>
</dbReference>
<dbReference type="Pfam" id="PF13589">
    <property type="entry name" value="HATPase_c_3"/>
    <property type="match status" value="1"/>
</dbReference>
<accession>A0A7Y8L0G7</accession>
<dbReference type="GO" id="GO:0005524">
    <property type="term" value="F:ATP binding"/>
    <property type="evidence" value="ECO:0007669"/>
    <property type="project" value="InterPro"/>
</dbReference>
<dbReference type="Gene3D" id="3.30.1370.100">
    <property type="entry name" value="MutL, C-terminal domain, regulatory subdomain"/>
    <property type="match status" value="1"/>
</dbReference>
<feature type="domain" description="DNA mismatch repair protein S5" evidence="8">
    <location>
        <begin position="227"/>
        <end position="358"/>
    </location>
</feature>
<sequence>MNARLPSSERRPILELPDELISQIAAGEVVERPASVVRELVDNALDAGATQVTVRLQAGGVRLISVEDNGWGIHRTELPTALKRHATSKIASLGDLESVHTMGFRGEALAAICSIAEVSVLTRTDSGDEAHGWLLDGRSGELQPTARGPGTTVEVRELFFATPARRKFLKTDATELAHCIEAVRRHALARPEVGFAIWHDGKLVAQWRAVAADLAGGGALDALRQRLADGLGEDFIEQAVAVNWPADAVPGETALADGVQRLRVWGFAGVPDAARSRSDWQYAYVNGRFVRDKVIGHAARSAYEDVLHGHRQPVYALYVSLDPTRVDVNVHPTKIEVRFRDSREVHQAVRHAVDAALAAPRSAAAASAQAVLPQGEAGASPSPSTGAWTPPERLPSTLGGAQNPLPFQRYAQPDAIGQRVSDLGALWGNSLQGATPGSDSASTSTSSLQTDGTRSEPADSPPLPAGDWPLGRAIAQLQGVYILAENAQGLVVVDMHAAHERIVYERLKQQMDNEQLASQPLLIPATFAATPTEVATAEDSGVVLAMLGLEVVPFSPRTLAVRAVPTTLAQGDPVELARSVLAELSQHDASTVVQRARNELLATMACHGAVRANRRLTLDEMNALLRQMEITERSDQCNHGRPTWRQVNMRELDALFLRGR</sequence>